<name>A0ABR8JUM8_9BACT</name>
<dbReference type="InterPro" id="IPR001789">
    <property type="entry name" value="Sig_transdc_resp-reg_receiver"/>
</dbReference>
<dbReference type="InterPro" id="IPR052893">
    <property type="entry name" value="TCS_response_regulator"/>
</dbReference>
<dbReference type="PROSITE" id="PS50110">
    <property type="entry name" value="RESPONSE_REGULATORY"/>
    <property type="match status" value="1"/>
</dbReference>
<evidence type="ECO:0000313" key="4">
    <source>
        <dbReference type="Proteomes" id="UP000606003"/>
    </source>
</evidence>
<evidence type="ECO:0000256" key="1">
    <source>
        <dbReference type="PROSITE-ProRule" id="PRU00169"/>
    </source>
</evidence>
<dbReference type="EMBL" id="JACXAC010000004">
    <property type="protein sequence ID" value="MBD2723042.1"/>
    <property type="molecule type" value="Genomic_DNA"/>
</dbReference>
<evidence type="ECO:0000313" key="3">
    <source>
        <dbReference type="EMBL" id="MBD2723042.1"/>
    </source>
</evidence>
<dbReference type="InterPro" id="IPR011006">
    <property type="entry name" value="CheY-like_superfamily"/>
</dbReference>
<accession>A0ABR8JUM8</accession>
<feature type="domain" description="Response regulatory" evidence="2">
    <location>
        <begin position="2"/>
        <end position="127"/>
    </location>
</feature>
<keyword evidence="4" id="KW-1185">Reference proteome</keyword>
<dbReference type="SUPFAM" id="SSF52172">
    <property type="entry name" value="CheY-like"/>
    <property type="match status" value="1"/>
</dbReference>
<protein>
    <submittedName>
        <fullName evidence="3">Response regulator</fullName>
    </submittedName>
</protein>
<keyword evidence="1" id="KW-0597">Phosphoprotein</keyword>
<dbReference type="SMART" id="SM00448">
    <property type="entry name" value="REC"/>
    <property type="match status" value="1"/>
</dbReference>
<reference evidence="3 4" key="1">
    <citation type="submission" date="2020-09" db="EMBL/GenBank/DDBJ databases">
        <authorList>
            <person name="Kim M.K."/>
        </authorList>
    </citation>
    <scope>NUCLEOTIDE SEQUENCE [LARGE SCALE GENOMIC DNA]</scope>
    <source>
        <strain evidence="3 4">BT189</strain>
    </source>
</reference>
<dbReference type="Gene3D" id="3.40.50.2300">
    <property type="match status" value="1"/>
</dbReference>
<dbReference type="Proteomes" id="UP000606003">
    <property type="component" value="Unassembled WGS sequence"/>
</dbReference>
<sequence length="132" mass="14850">MHTLLIDDDLIGVFLTERLLRREAFSDDIVTLSTAHEALTFLQQAAPDELPRVVFLDLNMPMMNGWELLAALQPIADRLRGRCRFYILTSSLAQADTARVDEFALVAGLLRKPIDSEQIRLVRTQLEQAATG</sequence>
<dbReference type="Pfam" id="PF00072">
    <property type="entry name" value="Response_reg"/>
    <property type="match status" value="1"/>
</dbReference>
<dbReference type="RefSeq" id="WP_190925265.1">
    <property type="nucleotide sequence ID" value="NZ_JACXAC010000004.1"/>
</dbReference>
<dbReference type="PANTHER" id="PTHR44520:SF2">
    <property type="entry name" value="RESPONSE REGULATOR RCP1"/>
    <property type="match status" value="1"/>
</dbReference>
<gene>
    <name evidence="3" type="ORF">IC234_12980</name>
</gene>
<comment type="caution">
    <text evidence="3">The sequence shown here is derived from an EMBL/GenBank/DDBJ whole genome shotgun (WGS) entry which is preliminary data.</text>
</comment>
<proteinExistence type="predicted"/>
<feature type="modified residue" description="4-aspartylphosphate" evidence="1">
    <location>
        <position position="57"/>
    </location>
</feature>
<evidence type="ECO:0000259" key="2">
    <source>
        <dbReference type="PROSITE" id="PS50110"/>
    </source>
</evidence>
<dbReference type="PANTHER" id="PTHR44520">
    <property type="entry name" value="RESPONSE REGULATOR RCP1-RELATED"/>
    <property type="match status" value="1"/>
</dbReference>
<organism evidence="3 4">
    <name type="scientific">Hymenobacter armeniacus</name>
    <dbReference type="NCBI Taxonomy" id="2771358"/>
    <lineage>
        <taxon>Bacteria</taxon>
        <taxon>Pseudomonadati</taxon>
        <taxon>Bacteroidota</taxon>
        <taxon>Cytophagia</taxon>
        <taxon>Cytophagales</taxon>
        <taxon>Hymenobacteraceae</taxon>
        <taxon>Hymenobacter</taxon>
    </lineage>
</organism>